<evidence type="ECO:0000313" key="3">
    <source>
        <dbReference type="Proteomes" id="UP001497444"/>
    </source>
</evidence>
<reference evidence="2" key="1">
    <citation type="submission" date="2024-02" db="EMBL/GenBank/DDBJ databases">
        <authorList>
            <consortium name="ELIXIR-Norway"/>
            <consortium name="Elixir Norway"/>
        </authorList>
    </citation>
    <scope>NUCLEOTIDE SEQUENCE</scope>
</reference>
<feature type="coiled-coil region" evidence="1">
    <location>
        <begin position="367"/>
        <end position="422"/>
    </location>
</feature>
<name>A0ABP0VA40_9BRYO</name>
<evidence type="ECO:0000313" key="2">
    <source>
        <dbReference type="EMBL" id="CAK9251268.1"/>
    </source>
</evidence>
<keyword evidence="3" id="KW-1185">Reference proteome</keyword>
<dbReference type="EMBL" id="CAXAQS010000349">
    <property type="protein sequence ID" value="CAK9251268.1"/>
    <property type="molecule type" value="Genomic_DNA"/>
</dbReference>
<keyword evidence="1" id="KW-0175">Coiled coil</keyword>
<protein>
    <submittedName>
        <fullName evidence="2">Uncharacterized protein</fullName>
    </submittedName>
</protein>
<gene>
    <name evidence="2" type="ORF">CSSPJE1EN1_LOCUS26646</name>
</gene>
<sequence length="481" mass="55074">MSNLFTFVEDSPEYIFWVRGSMNFEYLAEFLLKMFNDNESLDAPIKNVRNSRYYLKGVPHNSEKHFWPLINRHTTDPNIINRLIQYGISFAESKHDMKTYTDAKDTSNKKALDCKYVSVPTDKYYCIYYIFKYLESDVKRRSNPNKHVPIPWWCIHIDEKNIVVLDYDTKVRNAPADAYELYYNEFKEKHTLGDTYQGYLAKMKHEKENKLTKSQSTTPVENDISASIAKAKQNPLTAAVIEKLSAVADAPSSPLPKRQLDTVVANNLNAALVVMENDGFDSDTAFEVAAEHSANIPSSLLNPLKTEFTPSVMKVDQEAIMESLRTAIDEKDHQLTLLQSKYDHVDGELIKQSQENAQLSVMLQQLAEKSNAEKQQLSDKLAGTETALQKVQDEYYEVVQENSDMKREINDLYDQINSLSSAKSGNVPLDKFIAMDQIMPVFQEMLQAYQKKHEMEIVALKAAHEAQLKQIRDTIATLTTF</sequence>
<organism evidence="2 3">
    <name type="scientific">Sphagnum jensenii</name>
    <dbReference type="NCBI Taxonomy" id="128206"/>
    <lineage>
        <taxon>Eukaryota</taxon>
        <taxon>Viridiplantae</taxon>
        <taxon>Streptophyta</taxon>
        <taxon>Embryophyta</taxon>
        <taxon>Bryophyta</taxon>
        <taxon>Sphagnophytina</taxon>
        <taxon>Sphagnopsida</taxon>
        <taxon>Sphagnales</taxon>
        <taxon>Sphagnaceae</taxon>
        <taxon>Sphagnum</taxon>
    </lineage>
</organism>
<evidence type="ECO:0000256" key="1">
    <source>
        <dbReference type="SAM" id="Coils"/>
    </source>
</evidence>
<accession>A0ABP0VA40</accession>
<proteinExistence type="predicted"/>
<comment type="caution">
    <text evidence="2">The sequence shown here is derived from an EMBL/GenBank/DDBJ whole genome shotgun (WGS) entry which is preliminary data.</text>
</comment>
<dbReference type="Proteomes" id="UP001497444">
    <property type="component" value="Unassembled WGS sequence"/>
</dbReference>